<feature type="coiled-coil region" evidence="6">
    <location>
        <begin position="218"/>
        <end position="337"/>
    </location>
</feature>
<evidence type="ECO:0000256" key="3">
    <source>
        <dbReference type="ARBA" id="ARBA00023034"/>
    </source>
</evidence>
<dbReference type="InterPro" id="IPR000237">
    <property type="entry name" value="GRIP_dom"/>
</dbReference>
<keyword evidence="4 6" id="KW-0175">Coiled coil</keyword>
<evidence type="ECO:0000256" key="7">
    <source>
        <dbReference type="SAM" id="MobiDB-lite"/>
    </source>
</evidence>
<dbReference type="GO" id="GO:0006888">
    <property type="term" value="P:endoplasmic reticulum to Golgi vesicle-mediated transport"/>
    <property type="evidence" value="ECO:0007669"/>
    <property type="project" value="TreeGrafter"/>
</dbReference>
<feature type="compositionally biased region" description="Low complexity" evidence="7">
    <location>
        <begin position="557"/>
        <end position="569"/>
    </location>
</feature>
<evidence type="ECO:0000313" key="9">
    <source>
        <dbReference type="EMBL" id="CAG8434535.1"/>
    </source>
</evidence>
<dbReference type="EMBL" id="CAJVPK010000026">
    <property type="protein sequence ID" value="CAG8434535.1"/>
    <property type="molecule type" value="Genomic_DNA"/>
</dbReference>
<feature type="compositionally biased region" description="Polar residues" evidence="7">
    <location>
        <begin position="576"/>
        <end position="588"/>
    </location>
</feature>
<name>A0A9N8UZX4_9GLOM</name>
<dbReference type="GO" id="GO:0016020">
    <property type="term" value="C:membrane"/>
    <property type="evidence" value="ECO:0007669"/>
    <property type="project" value="UniProtKB-SubCell"/>
</dbReference>
<dbReference type="OrthoDB" id="71227at2759"/>
<comment type="caution">
    <text evidence="9">The sequence shown here is derived from an EMBL/GenBank/DDBJ whole genome shotgun (WGS) entry which is preliminary data.</text>
</comment>
<dbReference type="Pfam" id="PF10375">
    <property type="entry name" value="GRAB"/>
    <property type="match status" value="1"/>
</dbReference>
<proteinExistence type="predicted"/>
<evidence type="ECO:0000256" key="5">
    <source>
        <dbReference type="ARBA" id="ARBA00023136"/>
    </source>
</evidence>
<dbReference type="PANTHER" id="PTHR18921">
    <property type="entry name" value="MYOSIN HEAVY CHAIN - RELATED"/>
    <property type="match status" value="1"/>
</dbReference>
<dbReference type="Pfam" id="PF10256">
    <property type="entry name" value="Erf4"/>
    <property type="match status" value="1"/>
</dbReference>
<reference evidence="9" key="1">
    <citation type="submission" date="2021-06" db="EMBL/GenBank/DDBJ databases">
        <authorList>
            <person name="Kallberg Y."/>
            <person name="Tangrot J."/>
            <person name="Rosling A."/>
        </authorList>
    </citation>
    <scope>NUCLEOTIDE SEQUENCE</scope>
    <source>
        <strain evidence="9">AZ414A</strain>
    </source>
</reference>
<organism evidence="9 10">
    <name type="scientific">Diversispora eburnea</name>
    <dbReference type="NCBI Taxonomy" id="1213867"/>
    <lineage>
        <taxon>Eukaryota</taxon>
        <taxon>Fungi</taxon>
        <taxon>Fungi incertae sedis</taxon>
        <taxon>Mucoromycota</taxon>
        <taxon>Glomeromycotina</taxon>
        <taxon>Glomeromycetes</taxon>
        <taxon>Diversisporales</taxon>
        <taxon>Diversisporaceae</taxon>
        <taxon>Diversispora</taxon>
    </lineage>
</organism>
<feature type="coiled-coil region" evidence="6">
    <location>
        <begin position="40"/>
        <end position="74"/>
    </location>
</feature>
<feature type="region of interest" description="Disordered" evidence="7">
    <location>
        <begin position="462"/>
        <end position="482"/>
    </location>
</feature>
<dbReference type="PANTHER" id="PTHR18921:SF2">
    <property type="entry name" value="THYROID RECEPTOR-INTERACTING PROTEIN 11"/>
    <property type="match status" value="1"/>
</dbReference>
<dbReference type="AlphaFoldDB" id="A0A9N8UZX4"/>
<keyword evidence="3" id="KW-0333">Golgi apparatus</keyword>
<comment type="subcellular location">
    <subcellularLocation>
        <location evidence="2">Golgi apparatus</location>
    </subcellularLocation>
    <subcellularLocation>
        <location evidence="1">Membrane</location>
    </subcellularLocation>
</comment>
<gene>
    <name evidence="9" type="ORF">DEBURN_LOCUS722</name>
</gene>
<feature type="compositionally biased region" description="Basic and acidic residues" evidence="7">
    <location>
        <begin position="462"/>
        <end position="471"/>
    </location>
</feature>
<dbReference type="InterPro" id="IPR019459">
    <property type="entry name" value="GRAB"/>
</dbReference>
<dbReference type="PROSITE" id="PS50913">
    <property type="entry name" value="GRIP"/>
    <property type="match status" value="1"/>
</dbReference>
<evidence type="ECO:0000256" key="6">
    <source>
        <dbReference type="SAM" id="Coils"/>
    </source>
</evidence>
<dbReference type="Proteomes" id="UP000789706">
    <property type="component" value="Unassembled WGS sequence"/>
</dbReference>
<sequence>MAELQKQTVATTTTTLEKPVVTSKSEQPMIVSQHSLLQAVNYLRSELEKVQSENNNLTKERISLIEQLELEKNKYSNSSRNSIETTETALQLKIEKIEKDKEEFIACIEQEKQVLKAQLDLTQEEKQQLEIQHQSLIAKLANFKTSIADKLKTDLEDLNQKKQQIESLNLQNQELVTRVSELQSDLSISRTEHYNTTQQLHTIEAQLYEIQRQTSQEISEKDKTIRELQINLDRSERERVDGEVTMMELKSAKDEFLSRIKHLEREMEVSKQEKETLKAEKDNESESLNNLQNVLEEFEAEAVEGIQRRLSTTSKELSEFKERALLAEEQLTQTKEEASRTSLYEKEIKEKNLLIGKLRHEAVILNEHLTEALRRMREESSENNVDKRLITNLLIAFFNTPRGDSKRYEILQLMANMLQWTDEQKELVGLIRKAFRPIDNNNNSNVNARWASGLWTPTIERPRSRLSEDAPRSTIRLSEDDEPNESFSDMWISFLLKEASKENLIEQKIDTNTISTQIDSTDISITETVLVQKDVVEGNTNQSSTAEEKPTRDIFTSNNSKNNSYYNNKPTMFSKPENQIASDSQSQAFYSETTTDIDPKHLVEISEDGIPGLPVEPLSSNTSNSNIILLPKQIIRIERDYCKGELCQFQDSFPVEIDGRVNPRRFQRTINTLNQKLEKAFDPKYNCLDNFLACVTIYTSTLCIRPHFEKMIEDICIFLDNENQTIYNPNGLNFRNPQRTSFLFLELEFY</sequence>
<evidence type="ECO:0000256" key="4">
    <source>
        <dbReference type="ARBA" id="ARBA00023054"/>
    </source>
</evidence>
<feature type="coiled-coil region" evidence="6">
    <location>
        <begin position="105"/>
        <end position="185"/>
    </location>
</feature>
<evidence type="ECO:0000256" key="1">
    <source>
        <dbReference type="ARBA" id="ARBA00004370"/>
    </source>
</evidence>
<dbReference type="GO" id="GO:0007030">
    <property type="term" value="P:Golgi organization"/>
    <property type="evidence" value="ECO:0007669"/>
    <property type="project" value="TreeGrafter"/>
</dbReference>
<feature type="domain" description="GRIP" evidence="8">
    <location>
        <begin position="380"/>
        <end position="431"/>
    </location>
</feature>
<feature type="region of interest" description="Disordered" evidence="7">
    <location>
        <begin position="539"/>
        <end position="588"/>
    </location>
</feature>
<keyword evidence="5" id="KW-0472">Membrane</keyword>
<evidence type="ECO:0000313" key="10">
    <source>
        <dbReference type="Proteomes" id="UP000789706"/>
    </source>
</evidence>
<dbReference type="InterPro" id="IPR019383">
    <property type="entry name" value="Golgin_A_7/ERF4"/>
</dbReference>
<dbReference type="GO" id="GO:0005794">
    <property type="term" value="C:Golgi apparatus"/>
    <property type="evidence" value="ECO:0007669"/>
    <property type="project" value="UniProtKB-SubCell"/>
</dbReference>
<keyword evidence="10" id="KW-1185">Reference proteome</keyword>
<evidence type="ECO:0000256" key="2">
    <source>
        <dbReference type="ARBA" id="ARBA00004555"/>
    </source>
</evidence>
<dbReference type="GO" id="GO:0031267">
    <property type="term" value="F:small GTPase binding"/>
    <property type="evidence" value="ECO:0007669"/>
    <property type="project" value="TreeGrafter"/>
</dbReference>
<accession>A0A9N8UZX4</accession>
<evidence type="ECO:0000259" key="8">
    <source>
        <dbReference type="PROSITE" id="PS50913"/>
    </source>
</evidence>
<protein>
    <submittedName>
        <fullName evidence="9">5343_t:CDS:1</fullName>
    </submittedName>
</protein>